<evidence type="ECO:0000256" key="10">
    <source>
        <dbReference type="HAMAP-Rule" id="MF_02078"/>
    </source>
</evidence>
<feature type="transmembrane region" description="Helical" evidence="10">
    <location>
        <begin position="290"/>
        <end position="307"/>
    </location>
</feature>
<evidence type="ECO:0000256" key="6">
    <source>
        <dbReference type="ARBA" id="ARBA00022989"/>
    </source>
</evidence>
<keyword evidence="13" id="KW-1185">Reference proteome</keyword>
<evidence type="ECO:0000256" key="4">
    <source>
        <dbReference type="ARBA" id="ARBA00022960"/>
    </source>
</evidence>
<feature type="transmembrane region" description="Helical" evidence="10">
    <location>
        <begin position="46"/>
        <end position="67"/>
    </location>
</feature>
<protein>
    <recommendedName>
        <fullName evidence="10">Probable lipid II flippase MurJ</fullName>
    </recommendedName>
</protein>
<organism evidence="12 13">
    <name type="scientific">Luteimonas chenhongjianii</name>
    <dbReference type="NCBI Taxonomy" id="2006110"/>
    <lineage>
        <taxon>Bacteria</taxon>
        <taxon>Pseudomonadati</taxon>
        <taxon>Pseudomonadota</taxon>
        <taxon>Gammaproteobacteria</taxon>
        <taxon>Lysobacterales</taxon>
        <taxon>Lysobacteraceae</taxon>
        <taxon>Luteimonas</taxon>
    </lineage>
</organism>
<keyword evidence="5 10" id="KW-0573">Peptidoglycan synthesis</keyword>
<feature type="transmembrane region" description="Helical" evidence="10">
    <location>
        <begin position="368"/>
        <end position="394"/>
    </location>
</feature>
<reference evidence="13" key="1">
    <citation type="submission" date="2017-09" db="EMBL/GenBank/DDBJ databases">
        <title>Luteimonas liuhanmingii sp.nov., isolated from the intestinal contents of Tibetan Plateau Pika in Yushu, Qinghai Province, China.</title>
        <authorList>
            <person name="Gui Z."/>
        </authorList>
    </citation>
    <scope>NUCLEOTIDE SEQUENCE [LARGE SCALE GENOMIC DNA]</scope>
    <source>
        <strain evidence="13">100111</strain>
    </source>
</reference>
<comment type="similarity">
    <text evidence="9 10 11">Belongs to the MurJ/MviN family.</text>
</comment>
<dbReference type="GO" id="GO:0009252">
    <property type="term" value="P:peptidoglycan biosynthetic process"/>
    <property type="evidence" value="ECO:0007669"/>
    <property type="project" value="UniProtKB-UniRule"/>
</dbReference>
<comment type="subcellular location">
    <subcellularLocation>
        <location evidence="10">Cell inner membrane</location>
        <topology evidence="10">Multi-pass membrane protein</topology>
    </subcellularLocation>
    <subcellularLocation>
        <location evidence="1">Cell membrane</location>
        <topology evidence="1">Multi-pass membrane protein</topology>
    </subcellularLocation>
</comment>
<feature type="transmembrane region" description="Helical" evidence="10">
    <location>
        <begin position="253"/>
        <end position="278"/>
    </location>
</feature>
<accession>A0A290XDY6</accession>
<dbReference type="GO" id="GO:0071555">
    <property type="term" value="P:cell wall organization"/>
    <property type="evidence" value="ECO:0007669"/>
    <property type="project" value="UniProtKB-UniRule"/>
</dbReference>
<keyword evidence="10" id="KW-0997">Cell inner membrane</keyword>
<name>A0A290XDY6_9GAMM</name>
<sequence>MTAPDPAATSPPGKRGGGLLRSSAAFSAMTLLSRIAGFARDMLQATLFGTGATNPAMSAFIVAYRIPNFLRRVFAEGSMAMAFVPVLNEIRQRGDRAALKSFIDAMAGALCAVVLVVCALGMLLAPLIARLFAPGWADQPELLAQTAQMLRITFPYLLFISLMSLSASILNTYGRFALPAFTPVLHNLTMIAAMLWLAPRFAVPPEGLAWGVLIAGFLQLALLWPSLGRLGLRPRLRPGFRHPEVRKVGRLMLPTLFSSSVAQVNLIVGTAFASLLAAGSVDWLYYSDRLIEFPLGLFGVALGTVILPHLSRRHAAEDGRGYSQSLDWGLRMALLAGVPAGLGLLLLAEPITATVYNYGAFGAQDTRMAAVSLTAMSLGVPAFMLSKVLAPAFYARQDTRTPMRAAIWTVVANVVLTIVITTPLWIYDVPGAHGGIALATALAGVVNAALLWRYLRHRGIFAPEPGWAGYALRLAGACAAMAVVVLGLRLWIGAWTEIDGALHRIGWLLLVIGAGGATYVAAMVALGLRPRHLRH</sequence>
<feature type="transmembrane region" description="Helical" evidence="10">
    <location>
        <begin position="102"/>
        <end position="129"/>
    </location>
</feature>
<dbReference type="InterPro" id="IPR004268">
    <property type="entry name" value="MurJ"/>
</dbReference>
<dbReference type="KEGG" id="lum:CNR27_07370"/>
<dbReference type="GO" id="GO:0034204">
    <property type="term" value="P:lipid translocation"/>
    <property type="evidence" value="ECO:0007669"/>
    <property type="project" value="TreeGrafter"/>
</dbReference>
<dbReference type="UniPathway" id="UPA00219"/>
<comment type="pathway">
    <text evidence="10">Cell wall biogenesis; peptidoglycan biosynthesis.</text>
</comment>
<evidence type="ECO:0000256" key="2">
    <source>
        <dbReference type="ARBA" id="ARBA00022475"/>
    </source>
</evidence>
<evidence type="ECO:0000256" key="11">
    <source>
        <dbReference type="PIRNR" id="PIRNR002869"/>
    </source>
</evidence>
<dbReference type="NCBIfam" id="TIGR01695">
    <property type="entry name" value="murJ_mviN"/>
    <property type="match status" value="1"/>
</dbReference>
<dbReference type="Pfam" id="PF03023">
    <property type="entry name" value="MurJ"/>
    <property type="match status" value="1"/>
</dbReference>
<evidence type="ECO:0000256" key="3">
    <source>
        <dbReference type="ARBA" id="ARBA00022692"/>
    </source>
</evidence>
<dbReference type="GO" id="GO:0008360">
    <property type="term" value="P:regulation of cell shape"/>
    <property type="evidence" value="ECO:0007669"/>
    <property type="project" value="UniProtKB-UniRule"/>
</dbReference>
<feature type="transmembrane region" description="Helical" evidence="10">
    <location>
        <begin position="149"/>
        <end position="170"/>
    </location>
</feature>
<keyword evidence="7 10" id="KW-0472">Membrane</keyword>
<feature type="transmembrane region" description="Helical" evidence="10">
    <location>
        <begin position="432"/>
        <end position="455"/>
    </location>
</feature>
<keyword evidence="4 10" id="KW-0133">Cell shape</keyword>
<keyword evidence="10 11" id="KW-0813">Transport</keyword>
<dbReference type="PANTHER" id="PTHR47019:SF1">
    <property type="entry name" value="LIPID II FLIPPASE MURJ"/>
    <property type="match status" value="1"/>
</dbReference>
<evidence type="ECO:0000313" key="13">
    <source>
        <dbReference type="Proteomes" id="UP000218968"/>
    </source>
</evidence>
<feature type="transmembrane region" description="Helical" evidence="10">
    <location>
        <begin position="467"/>
        <end position="492"/>
    </location>
</feature>
<dbReference type="CDD" id="cd13123">
    <property type="entry name" value="MATE_MurJ_like"/>
    <property type="match status" value="1"/>
</dbReference>
<proteinExistence type="inferred from homology"/>
<comment type="function">
    <text evidence="8 10 11">Involved in peptidoglycan biosynthesis. Transports lipid-linked peptidoglycan precursors from the inner to the outer leaflet of the cytoplasmic membrane.</text>
</comment>
<dbReference type="GO" id="GO:0005886">
    <property type="term" value="C:plasma membrane"/>
    <property type="evidence" value="ECO:0007669"/>
    <property type="project" value="UniProtKB-SubCell"/>
</dbReference>
<dbReference type="PIRSF" id="PIRSF002869">
    <property type="entry name" value="MviN"/>
    <property type="match status" value="1"/>
</dbReference>
<dbReference type="PRINTS" id="PR01806">
    <property type="entry name" value="VIRFACTRMVIN"/>
</dbReference>
<dbReference type="OrthoDB" id="9816572at2"/>
<dbReference type="PANTHER" id="PTHR47019">
    <property type="entry name" value="LIPID II FLIPPASE MURJ"/>
    <property type="match status" value="1"/>
</dbReference>
<dbReference type="EMBL" id="CP023406">
    <property type="protein sequence ID" value="ATD67281.1"/>
    <property type="molecule type" value="Genomic_DNA"/>
</dbReference>
<dbReference type="InterPro" id="IPR051050">
    <property type="entry name" value="Lipid_II_flippase_MurJ/MviN"/>
</dbReference>
<evidence type="ECO:0000313" key="12">
    <source>
        <dbReference type="EMBL" id="ATD67281.1"/>
    </source>
</evidence>
<evidence type="ECO:0000256" key="1">
    <source>
        <dbReference type="ARBA" id="ARBA00004651"/>
    </source>
</evidence>
<keyword evidence="3 10" id="KW-0812">Transmembrane</keyword>
<feature type="transmembrane region" description="Helical" evidence="10">
    <location>
        <begin position="177"/>
        <end position="198"/>
    </location>
</feature>
<dbReference type="GO" id="GO:0015648">
    <property type="term" value="F:lipid-linked peptidoglycan transporter activity"/>
    <property type="evidence" value="ECO:0007669"/>
    <property type="project" value="UniProtKB-UniRule"/>
</dbReference>
<evidence type="ECO:0000256" key="8">
    <source>
        <dbReference type="ARBA" id="ARBA00060041"/>
    </source>
</evidence>
<dbReference type="Proteomes" id="UP000218968">
    <property type="component" value="Chromosome"/>
</dbReference>
<feature type="transmembrane region" description="Helical" evidence="10">
    <location>
        <begin position="504"/>
        <end position="528"/>
    </location>
</feature>
<keyword evidence="6 10" id="KW-1133">Transmembrane helix</keyword>
<evidence type="ECO:0000256" key="5">
    <source>
        <dbReference type="ARBA" id="ARBA00022984"/>
    </source>
</evidence>
<feature type="transmembrane region" description="Helical" evidence="10">
    <location>
        <begin position="406"/>
        <end position="426"/>
    </location>
</feature>
<gene>
    <name evidence="12" type="primary">mviN</name>
    <name evidence="10" type="synonym">murJ</name>
    <name evidence="12" type="ORF">CNR27_07370</name>
</gene>
<keyword evidence="10 11" id="KW-0961">Cell wall biogenesis/degradation</keyword>
<dbReference type="HAMAP" id="MF_02078">
    <property type="entry name" value="MurJ_MviN"/>
    <property type="match status" value="1"/>
</dbReference>
<dbReference type="RefSeq" id="WP_096297603.1">
    <property type="nucleotide sequence ID" value="NZ_CP023406.1"/>
</dbReference>
<keyword evidence="2 10" id="KW-1003">Cell membrane</keyword>
<dbReference type="AlphaFoldDB" id="A0A290XDY6"/>
<feature type="transmembrane region" description="Helical" evidence="10">
    <location>
        <begin position="328"/>
        <end position="348"/>
    </location>
</feature>
<evidence type="ECO:0000256" key="7">
    <source>
        <dbReference type="ARBA" id="ARBA00023136"/>
    </source>
</evidence>
<evidence type="ECO:0000256" key="9">
    <source>
        <dbReference type="ARBA" id="ARBA00061532"/>
    </source>
</evidence>
<feature type="transmembrane region" description="Helical" evidence="10">
    <location>
        <begin position="210"/>
        <end position="232"/>
    </location>
</feature>